<dbReference type="Pfam" id="PF03177">
    <property type="entry name" value="Nucleoporin_C"/>
    <property type="match status" value="1"/>
</dbReference>
<dbReference type="Pfam" id="PF08801">
    <property type="entry name" value="Nucleoporin_N"/>
    <property type="match status" value="1"/>
</dbReference>
<accession>A0AA39R0B6</accession>
<evidence type="ECO:0000256" key="11">
    <source>
        <dbReference type="ARBA" id="ARBA00023242"/>
    </source>
</evidence>
<keyword evidence="6" id="KW-0509">mRNA transport</keyword>
<dbReference type="GO" id="GO:0017056">
    <property type="term" value="F:structural constituent of nuclear pore"/>
    <property type="evidence" value="ECO:0007669"/>
    <property type="project" value="InterPro"/>
</dbReference>
<dbReference type="InterPro" id="IPR014908">
    <property type="entry name" value="Nucleoporin_Nup133/Nup155_N"/>
</dbReference>
<dbReference type="FunFam" id="1.20.58.1780:FF:000003">
    <property type="entry name" value="Non-repetitive nucleoporin, putative"/>
    <property type="match status" value="1"/>
</dbReference>
<evidence type="ECO:0000256" key="7">
    <source>
        <dbReference type="ARBA" id="ARBA00022927"/>
    </source>
</evidence>
<feature type="region of interest" description="Disordered" evidence="12">
    <location>
        <begin position="1"/>
        <end position="77"/>
    </location>
</feature>
<evidence type="ECO:0000256" key="10">
    <source>
        <dbReference type="ARBA" id="ARBA00023136"/>
    </source>
</evidence>
<dbReference type="InterPro" id="IPR042538">
    <property type="entry name" value="Nucleoporin_Nup155_C_3"/>
</dbReference>
<dbReference type="Gene3D" id="1.20.120.1880">
    <property type="entry name" value="Nucleoporin, helical C-terminal domain"/>
    <property type="match status" value="1"/>
</dbReference>
<dbReference type="SUPFAM" id="SSF50969">
    <property type="entry name" value="YVTN repeat-like/Quinoprotein amine dehydrogenase"/>
    <property type="match status" value="1"/>
</dbReference>
<dbReference type="FunFam" id="1.20.120.1880:FF:000004">
    <property type="entry name" value="Non-repetitive nucleoporin, putative"/>
    <property type="match status" value="1"/>
</dbReference>
<reference evidence="15" key="1">
    <citation type="submission" date="2023-03" db="EMBL/GenBank/DDBJ databases">
        <title>Complete genome of Cladonia borealis.</title>
        <authorList>
            <person name="Park H."/>
        </authorList>
    </citation>
    <scope>NUCLEOTIDE SEQUENCE</scope>
    <source>
        <strain evidence="15">ANT050790</strain>
    </source>
</reference>
<keyword evidence="5" id="KW-0813">Transport</keyword>
<proteinExistence type="inferred from homology"/>
<feature type="compositionally biased region" description="Low complexity" evidence="12">
    <location>
        <begin position="45"/>
        <end position="62"/>
    </location>
</feature>
<keyword evidence="8" id="KW-0811">Translocation</keyword>
<evidence type="ECO:0000256" key="2">
    <source>
        <dbReference type="ARBA" id="ARBA00004567"/>
    </source>
</evidence>
<keyword evidence="11" id="KW-0539">Nucleus</keyword>
<dbReference type="PANTHER" id="PTHR10350:SF6">
    <property type="entry name" value="NUCLEAR PORE COMPLEX PROTEIN NUP155"/>
    <property type="match status" value="1"/>
</dbReference>
<dbReference type="FunFam" id="1.25.40.450:FF:000002">
    <property type="entry name" value="Putative non-repetitive nucleoporin"/>
    <property type="match status" value="1"/>
</dbReference>
<sequence>MSFPVPQTPQKPLPGAFIQTPAPSSTYQPNSITLANDRSSEVPSQQQYGLQGQGQQRQQPGQVLGRSQQDSLKPIERASRTINETLTQESRYPEIDSYVSQGASSDYEISTQLGWAPFQRVKSYNIPDAIFSQYNNAQISTMMGLFANLNHAWVAIDNAFYLWDYTHPDPDLIGFEEQPHNITAVRLVTPRAGVFLPSITHLLVVATTADIILVGLASQAAQGGGQSAVLYSTRLSISVKGMSVNVIEGSATGRIFFAESGNDDVYELTYQQEERWFQGRCAKTNHTSKGVTAFNPGPIFGFGQKAKPEYIVQMATDDTRELLYTLSSRSTIRVFSIKSNTFVLVVTKPSSSISTDLQHLGNSQVELLRPPLSIISVDPIPAEEASRLHLMVATSTGCRIFLSATSGSAYGAFSRAGSPSAPTSMQVQHIKFPPIDPARLPTEQQTSAQVVLYGNNPSLDNTSKALVPTRKAVRFAPGYFFCFVARDQSTDLLFVSAPETGRIARLRENPNLPRYPELGMWPHLGSRAEDIGLVSSRFKASKTPSGFGNELAVQYDKPASEVAILTNTGVHTFRRRRLVDIFASTIKIGGGDEGVEGEIKKFIRSYGPSETASTALAVACGQGLDVTSDARIAKITDPVVLEFARKAFIEHGGKPQINENQLMDQSGPTIDMVRPSARHEGLALYIARLLRSIWKVPIAKEGQSPTTGLLVTPTVSVGKLQTISQDLLALKEFLGSNKSFIDGLAGPDMIGRVSTKQEEIALQAEHRALHSLVILVENVIEGIAFVQVLFEEHISEIMSSLSNETRQQVRDLTFEGLFTTISGNDLAKELVKAIVNRNIANGSNVETVAEALRRRCGSFCSADDVIIFKAQELLKRSSEAGSESESGRNLLNESLRLFKEVSGSLTMEQLQWAAQNFTSMQFYAGAIQLALDVAQESDRGNRALGWIQEGRPAQDSREVAFGSRKRCYNLIHDVITSLEQASSQGPTLVDGQYTAAAKRRTEAYEVVETSEDEAFQTDLYDWYLSQGRTDRLLEIHSPYIVTYLQRKSVEDVANADLLWRYHTQNGHNHEAARVQLDLAQSNFPLSLDQRIEYLGRAKANASTSTPGVARQTRYQLLREVSDLLDVANIQSDLLQRLKVDQRISAQRRPDVLKELNGSMLPFNVLYNQYADQAGYFDLCLLIYQAADHRNPTDIRNTWQNLIDGTHEETITRGEPQPYEAVGERVRSLGIRLNLSETMFPVSDLVPMLERYSVEFQNGVGPETWVMDTLIDIGVPFESLYSVLEGMFYNDEAPFQGKNRRYLARDILYVAEKWFQDSSRGPGKIMGGENNAASISATLQMMQPTLEARKTEECQLLRMRIEHLLR</sequence>
<dbReference type="FunFam" id="1.25.40.440:FF:000001">
    <property type="entry name" value="Nuclear pore complex subunit"/>
    <property type="match status" value="1"/>
</dbReference>
<evidence type="ECO:0000256" key="12">
    <source>
        <dbReference type="SAM" id="MobiDB-lite"/>
    </source>
</evidence>
<dbReference type="InterPro" id="IPR011044">
    <property type="entry name" value="Quino_amine_DH_bsu"/>
</dbReference>
<evidence type="ECO:0000256" key="9">
    <source>
        <dbReference type="ARBA" id="ARBA00023132"/>
    </source>
</evidence>
<evidence type="ECO:0000256" key="8">
    <source>
        <dbReference type="ARBA" id="ARBA00023010"/>
    </source>
</evidence>
<organism evidence="15 16">
    <name type="scientific">Cladonia borealis</name>
    <dbReference type="NCBI Taxonomy" id="184061"/>
    <lineage>
        <taxon>Eukaryota</taxon>
        <taxon>Fungi</taxon>
        <taxon>Dikarya</taxon>
        <taxon>Ascomycota</taxon>
        <taxon>Pezizomycotina</taxon>
        <taxon>Lecanoromycetes</taxon>
        <taxon>OSLEUM clade</taxon>
        <taxon>Lecanoromycetidae</taxon>
        <taxon>Lecanorales</taxon>
        <taxon>Lecanorineae</taxon>
        <taxon>Cladoniaceae</taxon>
        <taxon>Cladonia</taxon>
    </lineage>
</organism>
<keyword evidence="16" id="KW-1185">Reference proteome</keyword>
<dbReference type="Gene3D" id="1.20.58.1780">
    <property type="match status" value="1"/>
</dbReference>
<evidence type="ECO:0000256" key="5">
    <source>
        <dbReference type="ARBA" id="ARBA00022448"/>
    </source>
</evidence>
<evidence type="ECO:0000313" key="15">
    <source>
        <dbReference type="EMBL" id="KAK0511385.1"/>
    </source>
</evidence>
<evidence type="ECO:0000259" key="14">
    <source>
        <dbReference type="Pfam" id="PF08801"/>
    </source>
</evidence>
<evidence type="ECO:0000256" key="4">
    <source>
        <dbReference type="ARBA" id="ARBA00007373"/>
    </source>
</evidence>
<dbReference type="GO" id="GO:0036228">
    <property type="term" value="P:protein localization to nuclear inner membrane"/>
    <property type="evidence" value="ECO:0007669"/>
    <property type="project" value="TreeGrafter"/>
</dbReference>
<dbReference type="GO" id="GO:0006405">
    <property type="term" value="P:RNA export from nucleus"/>
    <property type="evidence" value="ECO:0007669"/>
    <property type="project" value="TreeGrafter"/>
</dbReference>
<feature type="domain" description="Nucleoporin Nup133/Nup155-like C-terminal" evidence="13">
    <location>
        <begin position="676"/>
        <end position="1323"/>
    </location>
</feature>
<keyword evidence="10" id="KW-0472">Membrane</keyword>
<evidence type="ECO:0000313" key="16">
    <source>
        <dbReference type="Proteomes" id="UP001166286"/>
    </source>
</evidence>
<dbReference type="InterPro" id="IPR042537">
    <property type="entry name" value="Nucleoporin_Nup155_C_2"/>
</dbReference>
<name>A0AA39R0B6_9LECA</name>
<evidence type="ECO:0000259" key="13">
    <source>
        <dbReference type="Pfam" id="PF03177"/>
    </source>
</evidence>
<dbReference type="GO" id="GO:0051028">
    <property type="term" value="P:mRNA transport"/>
    <property type="evidence" value="ECO:0007669"/>
    <property type="project" value="UniProtKB-KW"/>
</dbReference>
<dbReference type="GO" id="GO:0044611">
    <property type="term" value="C:nuclear pore inner ring"/>
    <property type="evidence" value="ECO:0007669"/>
    <property type="project" value="TreeGrafter"/>
</dbReference>
<protein>
    <recommendedName>
        <fullName evidence="17">Non-repetitive nucleoporin</fullName>
    </recommendedName>
</protein>
<dbReference type="Gene3D" id="1.25.40.440">
    <property type="entry name" value="Nucleoporin, helical domain, central subdomain"/>
    <property type="match status" value="1"/>
</dbReference>
<dbReference type="GO" id="GO:0006606">
    <property type="term" value="P:protein import into nucleus"/>
    <property type="evidence" value="ECO:0007669"/>
    <property type="project" value="TreeGrafter"/>
</dbReference>
<dbReference type="InterPro" id="IPR042533">
    <property type="entry name" value="Nucleoporin_Nup155_C_1"/>
</dbReference>
<dbReference type="InterPro" id="IPR004870">
    <property type="entry name" value="Nucleoporin_Nup155"/>
</dbReference>
<comment type="subcellular location">
    <subcellularLocation>
        <location evidence="1">Nucleus membrane</location>
        <topology evidence="1">Peripheral membrane protein</topology>
        <orientation evidence="1">Cytoplasmic side</orientation>
    </subcellularLocation>
    <subcellularLocation>
        <location evidence="3">Nucleus membrane</location>
        <topology evidence="3">Peripheral membrane protein</topology>
        <orientation evidence="3">Nucleoplasmic side</orientation>
    </subcellularLocation>
    <subcellularLocation>
        <location evidence="2">Nucleus</location>
        <location evidence="2">Nuclear pore complex</location>
    </subcellularLocation>
</comment>
<gene>
    <name evidence="15" type="ORF">JMJ35_005958</name>
</gene>
<feature type="compositionally biased region" description="Pro residues" evidence="12">
    <location>
        <begin position="1"/>
        <end position="12"/>
    </location>
</feature>
<evidence type="ECO:0000256" key="3">
    <source>
        <dbReference type="ARBA" id="ARBA00004620"/>
    </source>
</evidence>
<dbReference type="PANTHER" id="PTHR10350">
    <property type="entry name" value="NUCLEAR PORE COMPLEX PROTEIN NUP155"/>
    <property type="match status" value="1"/>
</dbReference>
<feature type="domain" description="Nucleoporin Nup133/Nup155-like N-terminal" evidence="14">
    <location>
        <begin position="116"/>
        <end position="571"/>
    </location>
</feature>
<evidence type="ECO:0008006" key="17">
    <source>
        <dbReference type="Google" id="ProtNLM"/>
    </source>
</evidence>
<comment type="similarity">
    <text evidence="4">Belongs to the non-repetitive/WGA-negative nucleoporin family.</text>
</comment>
<dbReference type="InterPro" id="IPR007187">
    <property type="entry name" value="Nucleoporin_Nup133/Nup155_C"/>
</dbReference>
<evidence type="ECO:0000256" key="6">
    <source>
        <dbReference type="ARBA" id="ARBA00022816"/>
    </source>
</evidence>
<dbReference type="Proteomes" id="UP001166286">
    <property type="component" value="Unassembled WGS sequence"/>
</dbReference>
<comment type="caution">
    <text evidence="15">The sequence shown here is derived from an EMBL/GenBank/DDBJ whole genome shotgun (WGS) entry which is preliminary data.</text>
</comment>
<feature type="compositionally biased region" description="Polar residues" evidence="12">
    <location>
        <begin position="21"/>
        <end position="44"/>
    </location>
</feature>
<keyword evidence="9" id="KW-0906">Nuclear pore complex</keyword>
<dbReference type="Gene3D" id="1.25.40.450">
    <property type="entry name" value="Nucleoporin, helical domain, N-terminal subdomain"/>
    <property type="match status" value="1"/>
</dbReference>
<keyword evidence="7" id="KW-0653">Protein transport</keyword>
<dbReference type="GO" id="GO:0031965">
    <property type="term" value="C:nuclear membrane"/>
    <property type="evidence" value="ECO:0007669"/>
    <property type="project" value="UniProtKB-SubCell"/>
</dbReference>
<dbReference type="GO" id="GO:0000972">
    <property type="term" value="P:transcription-dependent tethering of RNA polymerase II gene DNA at nuclear periphery"/>
    <property type="evidence" value="ECO:0007669"/>
    <property type="project" value="TreeGrafter"/>
</dbReference>
<dbReference type="EMBL" id="JAFEKC020000013">
    <property type="protein sequence ID" value="KAK0511385.1"/>
    <property type="molecule type" value="Genomic_DNA"/>
</dbReference>
<dbReference type="GO" id="GO:0051292">
    <property type="term" value="P:nuclear pore complex assembly"/>
    <property type="evidence" value="ECO:0007669"/>
    <property type="project" value="UniProtKB-ARBA"/>
</dbReference>
<evidence type="ECO:0000256" key="1">
    <source>
        <dbReference type="ARBA" id="ARBA00004335"/>
    </source>
</evidence>